<comment type="caution">
    <text evidence="1">The sequence shown here is derived from an EMBL/GenBank/DDBJ whole genome shotgun (WGS) entry which is preliminary data.</text>
</comment>
<proteinExistence type="predicted"/>
<name>A0AAV4SC00_CAEEX</name>
<reference evidence="1 2" key="1">
    <citation type="submission" date="2021-06" db="EMBL/GenBank/DDBJ databases">
        <title>Caerostris extrusa draft genome.</title>
        <authorList>
            <person name="Kono N."/>
            <person name="Arakawa K."/>
        </authorList>
    </citation>
    <scope>NUCLEOTIDE SEQUENCE [LARGE SCALE GENOMIC DNA]</scope>
</reference>
<dbReference type="Proteomes" id="UP001054945">
    <property type="component" value="Unassembled WGS sequence"/>
</dbReference>
<keyword evidence="2" id="KW-1185">Reference proteome</keyword>
<protein>
    <submittedName>
        <fullName evidence="1">Uncharacterized protein</fullName>
    </submittedName>
</protein>
<accession>A0AAV4SC00</accession>
<organism evidence="1 2">
    <name type="scientific">Caerostris extrusa</name>
    <name type="common">Bark spider</name>
    <name type="synonym">Caerostris bankana</name>
    <dbReference type="NCBI Taxonomy" id="172846"/>
    <lineage>
        <taxon>Eukaryota</taxon>
        <taxon>Metazoa</taxon>
        <taxon>Ecdysozoa</taxon>
        <taxon>Arthropoda</taxon>
        <taxon>Chelicerata</taxon>
        <taxon>Arachnida</taxon>
        <taxon>Araneae</taxon>
        <taxon>Araneomorphae</taxon>
        <taxon>Entelegynae</taxon>
        <taxon>Araneoidea</taxon>
        <taxon>Araneidae</taxon>
        <taxon>Caerostris</taxon>
    </lineage>
</organism>
<gene>
    <name evidence="1" type="ORF">CEXT_250171</name>
</gene>
<sequence length="127" mass="13985">MAIQSVLMGNSNSFAVSLGSEHVHIVSFPTRLTILDPTTSNRKTLYYLAEKDATHCAINPTEYSKNQLHLKSVQDFLLDVADKANIGTTAKQVVLYVGCGPGMGTKELMLPLVQERLEKLFSMCLLL</sequence>
<evidence type="ECO:0000313" key="1">
    <source>
        <dbReference type="EMBL" id="GIY31012.1"/>
    </source>
</evidence>
<dbReference type="EMBL" id="BPLR01009308">
    <property type="protein sequence ID" value="GIY31012.1"/>
    <property type="molecule type" value="Genomic_DNA"/>
</dbReference>
<evidence type="ECO:0000313" key="2">
    <source>
        <dbReference type="Proteomes" id="UP001054945"/>
    </source>
</evidence>
<dbReference type="AlphaFoldDB" id="A0AAV4SC00"/>